<evidence type="ECO:0000256" key="7">
    <source>
        <dbReference type="ARBA" id="ARBA00023268"/>
    </source>
</evidence>
<feature type="active site" description="Proton donor/acceptor" evidence="9">
    <location>
        <position position="137"/>
    </location>
</feature>
<accession>A0A1H9L7S5</accession>
<evidence type="ECO:0000259" key="10">
    <source>
        <dbReference type="Pfam" id="PF01370"/>
    </source>
</evidence>
<evidence type="ECO:0000313" key="11">
    <source>
        <dbReference type="EMBL" id="SER07410.1"/>
    </source>
</evidence>
<keyword evidence="4 9" id="KW-0521">NADP</keyword>
<evidence type="ECO:0000256" key="2">
    <source>
        <dbReference type="ARBA" id="ARBA00005959"/>
    </source>
</evidence>
<evidence type="ECO:0000256" key="6">
    <source>
        <dbReference type="ARBA" id="ARBA00023235"/>
    </source>
</evidence>
<dbReference type="Gene3D" id="3.90.25.10">
    <property type="entry name" value="UDP-galactose 4-epimerase, domain 1"/>
    <property type="match status" value="1"/>
</dbReference>
<dbReference type="GO" id="GO:0016853">
    <property type="term" value="F:isomerase activity"/>
    <property type="evidence" value="ECO:0007669"/>
    <property type="project" value="UniProtKB-KW"/>
</dbReference>
<dbReference type="InterPro" id="IPR028614">
    <property type="entry name" value="GDP_fucose/colitose_synth"/>
</dbReference>
<dbReference type="PANTHER" id="PTHR43238">
    <property type="entry name" value="GDP-L-FUCOSE SYNTHASE"/>
    <property type="match status" value="1"/>
</dbReference>
<sequence>MDKNARIFVAGHRGLVGSALVRQLRKQGYEKLLLQTHDELDLTNSEATHSFFKKNKPDYVFLAAAKVGGILANKNYPADFIEQNLAIQQNVITAAYKNGVAKLLFLGSSCIYPRDCHQPIRESYLLTGALEPTNRAYALAKIAGIELCWALNRQHGTQYISVMPTNLYGLGDNYHLENSHVLPALIRKMHEAKIKNNPEVVVWGTGTPLREFLFSDDLADACIFLFQEPKERLAHLFNENEPPLINIGCGEDLSIKDLSILIAKIIGFSGDLKFDVRKPDGTPRKLLDVSKMENLGWRYQTPLSQGIKIAYQDFMEKLSKEIV</sequence>
<evidence type="ECO:0000256" key="1">
    <source>
        <dbReference type="ARBA" id="ARBA00004883"/>
    </source>
</evidence>
<comment type="pathway">
    <text evidence="1 9">Nucleotide-sugar biosynthesis; GDP-L-fucose biosynthesis via de novo pathway; GDP-L-fucose from GDP-alpha-D-mannose: step 2/2.</text>
</comment>
<keyword evidence="7 9" id="KW-0511">Multifunctional enzyme</keyword>
<feature type="binding site" evidence="9">
    <location>
        <begin position="11"/>
        <end position="17"/>
    </location>
    <ligand>
        <name>NADP(+)</name>
        <dbReference type="ChEBI" id="CHEBI:58349"/>
    </ligand>
</feature>
<keyword evidence="5 9" id="KW-0560">Oxidoreductase</keyword>
<proteinExistence type="inferred from homology"/>
<dbReference type="GO" id="GO:0050577">
    <property type="term" value="F:GDP-L-fucose synthase activity"/>
    <property type="evidence" value="ECO:0007669"/>
    <property type="project" value="UniProtKB-UniRule"/>
</dbReference>
<dbReference type="Pfam" id="PF01370">
    <property type="entry name" value="Epimerase"/>
    <property type="match status" value="1"/>
</dbReference>
<dbReference type="Gene3D" id="3.40.50.720">
    <property type="entry name" value="NAD(P)-binding Rossmann-like Domain"/>
    <property type="match status" value="1"/>
</dbReference>
<comment type="catalytic activity">
    <reaction evidence="8 9">
        <text>GDP-beta-L-fucose + NADP(+) = GDP-4-dehydro-alpha-D-rhamnose + NADPH + H(+)</text>
        <dbReference type="Rhea" id="RHEA:18885"/>
        <dbReference type="ChEBI" id="CHEBI:15378"/>
        <dbReference type="ChEBI" id="CHEBI:57273"/>
        <dbReference type="ChEBI" id="CHEBI:57783"/>
        <dbReference type="ChEBI" id="CHEBI:57964"/>
        <dbReference type="ChEBI" id="CHEBI:58349"/>
        <dbReference type="EC" id="1.1.1.271"/>
    </reaction>
</comment>
<dbReference type="CDD" id="cd05239">
    <property type="entry name" value="GDP_FS_SDR_e"/>
    <property type="match status" value="1"/>
</dbReference>
<protein>
    <recommendedName>
        <fullName evidence="3 9">GDP-L-fucose synthase</fullName>
        <ecNumber evidence="3 9">1.1.1.271</ecNumber>
    </recommendedName>
    <alternativeName>
        <fullName evidence="9">GDP-4-keto-6-deoxy-D-mannose-3,5-epimerase-4-reductase</fullName>
    </alternativeName>
</protein>
<feature type="binding site" evidence="9">
    <location>
        <begin position="106"/>
        <end position="109"/>
    </location>
    <ligand>
        <name>NADP(+)</name>
        <dbReference type="ChEBI" id="CHEBI:58349"/>
    </ligand>
</feature>
<dbReference type="SUPFAM" id="SSF51735">
    <property type="entry name" value="NAD(P)-binding Rossmann-fold domains"/>
    <property type="match status" value="1"/>
</dbReference>
<organism evidence="11 12">
    <name type="scientific">Giesbergeria anulus</name>
    <dbReference type="NCBI Taxonomy" id="180197"/>
    <lineage>
        <taxon>Bacteria</taxon>
        <taxon>Pseudomonadati</taxon>
        <taxon>Pseudomonadota</taxon>
        <taxon>Betaproteobacteria</taxon>
        <taxon>Burkholderiales</taxon>
        <taxon>Comamonadaceae</taxon>
        <taxon>Giesbergeria</taxon>
    </lineage>
</organism>
<feature type="binding site" evidence="9">
    <location>
        <position position="141"/>
    </location>
    <ligand>
        <name>NADP(+)</name>
        <dbReference type="ChEBI" id="CHEBI:58349"/>
    </ligand>
</feature>
<feature type="binding site" evidence="9">
    <location>
        <position position="280"/>
    </location>
    <ligand>
        <name>substrate</name>
    </ligand>
</feature>
<dbReference type="AlphaFoldDB" id="A0A1H9L7S5"/>
<comment type="similarity">
    <text evidence="2 9">Belongs to the NAD(P)-dependent epimerase/dehydratase family. Fucose synthase subfamily.</text>
</comment>
<reference evidence="11 12" key="1">
    <citation type="submission" date="2016-10" db="EMBL/GenBank/DDBJ databases">
        <authorList>
            <person name="de Groot N.N."/>
        </authorList>
    </citation>
    <scope>NUCLEOTIDE SEQUENCE [LARGE SCALE GENOMIC DNA]</scope>
    <source>
        <strain evidence="11 12">ATCC 35958</strain>
    </source>
</reference>
<name>A0A1H9L7S5_9BURK</name>
<dbReference type="EMBL" id="FOGD01000004">
    <property type="protein sequence ID" value="SER07410.1"/>
    <property type="molecule type" value="Genomic_DNA"/>
</dbReference>
<evidence type="ECO:0000256" key="5">
    <source>
        <dbReference type="ARBA" id="ARBA00023002"/>
    </source>
</evidence>
<dbReference type="EC" id="1.1.1.271" evidence="3 9"/>
<feature type="binding site" evidence="9">
    <location>
        <position position="210"/>
    </location>
    <ligand>
        <name>substrate</name>
    </ligand>
</feature>
<feature type="binding site" evidence="9">
    <location>
        <position position="203"/>
    </location>
    <ligand>
        <name>substrate</name>
    </ligand>
</feature>
<dbReference type="GO" id="GO:0070401">
    <property type="term" value="F:NADP+ binding"/>
    <property type="evidence" value="ECO:0007669"/>
    <property type="project" value="UniProtKB-UniRule"/>
</dbReference>
<evidence type="ECO:0000256" key="3">
    <source>
        <dbReference type="ARBA" id="ARBA00012371"/>
    </source>
</evidence>
<dbReference type="InterPro" id="IPR001509">
    <property type="entry name" value="Epimerase_deHydtase"/>
</dbReference>
<feature type="domain" description="NAD-dependent epimerase/dehydratase" evidence="10">
    <location>
        <begin position="7"/>
        <end position="232"/>
    </location>
</feature>
<feature type="binding site" evidence="9">
    <location>
        <position position="188"/>
    </location>
    <ligand>
        <name>substrate</name>
    </ligand>
</feature>
<feature type="binding site" evidence="9">
    <location>
        <position position="180"/>
    </location>
    <ligand>
        <name>NADP(+)</name>
        <dbReference type="ChEBI" id="CHEBI:58349"/>
    </ligand>
</feature>
<dbReference type="UniPathway" id="UPA00128">
    <property type="reaction ID" value="UER00191"/>
</dbReference>
<feature type="binding site" evidence="9">
    <location>
        <begin position="164"/>
        <end position="167"/>
    </location>
    <ligand>
        <name>NADP(+)</name>
        <dbReference type="ChEBI" id="CHEBI:58349"/>
    </ligand>
</feature>
<evidence type="ECO:0000313" key="12">
    <source>
        <dbReference type="Proteomes" id="UP000199766"/>
    </source>
</evidence>
<dbReference type="STRING" id="180197.SAMN02982919_01688"/>
<dbReference type="RefSeq" id="WP_091455836.1">
    <property type="nucleotide sequence ID" value="NZ_FOGD01000004.1"/>
</dbReference>
<gene>
    <name evidence="9" type="primary">fcl</name>
    <name evidence="11" type="ORF">SAMN02982919_01688</name>
</gene>
<keyword evidence="6 9" id="KW-0413">Isomerase</keyword>
<dbReference type="PANTHER" id="PTHR43238:SF1">
    <property type="entry name" value="GDP-L-FUCOSE SYNTHASE"/>
    <property type="match status" value="1"/>
</dbReference>
<keyword evidence="12" id="KW-1185">Reference proteome</keyword>
<dbReference type="FunFam" id="3.40.50.720:FF:000101">
    <property type="entry name" value="GDP-L-fucose synthase"/>
    <property type="match status" value="1"/>
</dbReference>
<evidence type="ECO:0000256" key="4">
    <source>
        <dbReference type="ARBA" id="ARBA00022857"/>
    </source>
</evidence>
<feature type="site" description="Important for catalytic activity" evidence="9">
    <location>
        <position position="108"/>
    </location>
</feature>
<dbReference type="Proteomes" id="UP000199766">
    <property type="component" value="Unassembled WGS sequence"/>
</dbReference>
<feature type="site" description="Important for catalytic activity" evidence="9">
    <location>
        <position position="110"/>
    </location>
</feature>
<comment type="function">
    <text evidence="9">Catalyzes the two-step NADP-dependent conversion of GDP-4-dehydro-6-deoxy-D-mannose to GDP-fucose, involving an epimerase and a reductase reaction.</text>
</comment>
<dbReference type="InterPro" id="IPR036291">
    <property type="entry name" value="NAD(P)-bd_dom_sf"/>
</dbReference>
<evidence type="ECO:0000256" key="9">
    <source>
        <dbReference type="HAMAP-Rule" id="MF_00956"/>
    </source>
</evidence>
<dbReference type="GO" id="GO:0042351">
    <property type="term" value="P:'de novo' GDP-L-fucose biosynthetic process"/>
    <property type="evidence" value="ECO:0007669"/>
    <property type="project" value="UniProtKB-UniRule"/>
</dbReference>
<evidence type="ECO:0000256" key="8">
    <source>
        <dbReference type="ARBA" id="ARBA00051935"/>
    </source>
</evidence>
<dbReference type="HAMAP" id="MF_00956">
    <property type="entry name" value="GDP_fucose_synth"/>
    <property type="match status" value="1"/>
</dbReference>
<dbReference type="OrthoDB" id="9811425at2"/>